<evidence type="ECO:0000313" key="5">
    <source>
        <dbReference type="EMBL" id="MEQ2466341.1"/>
    </source>
</evidence>
<dbReference type="SUPFAM" id="SSF56235">
    <property type="entry name" value="N-terminal nucleophile aminohydrolases (Ntn hydrolases)"/>
    <property type="match status" value="1"/>
</dbReference>
<comment type="caution">
    <text evidence="5">The sequence shown here is derived from an EMBL/GenBank/DDBJ whole genome shotgun (WGS) entry which is preliminary data.</text>
</comment>
<evidence type="ECO:0000256" key="2">
    <source>
        <dbReference type="ARBA" id="ARBA00001089"/>
    </source>
</evidence>
<evidence type="ECO:0000256" key="1">
    <source>
        <dbReference type="ARBA" id="ARBA00001049"/>
    </source>
</evidence>
<keyword evidence="4 5" id="KW-0808">Transferase</keyword>
<protein>
    <recommendedName>
        <fullName evidence="4">Glutathione hydrolase proenzyme</fullName>
        <ecNumber evidence="4">2.3.2.2</ecNumber>
        <ecNumber evidence="4">3.4.19.13</ecNumber>
    </recommendedName>
    <component>
        <recommendedName>
            <fullName evidence="4">Glutathione hydrolase large chain</fullName>
        </recommendedName>
    </component>
    <component>
        <recommendedName>
            <fullName evidence="4">Glutathione hydrolase small chain</fullName>
        </recommendedName>
    </component>
</protein>
<accession>A0ABV1F0S8</accession>
<organism evidence="5 6">
    <name type="scientific">Niallia hominis</name>
    <dbReference type="NCBI Taxonomy" id="3133173"/>
    <lineage>
        <taxon>Bacteria</taxon>
        <taxon>Bacillati</taxon>
        <taxon>Bacillota</taxon>
        <taxon>Bacilli</taxon>
        <taxon>Bacillales</taxon>
        <taxon>Bacillaceae</taxon>
        <taxon>Niallia</taxon>
    </lineage>
</organism>
<dbReference type="InterPro" id="IPR043137">
    <property type="entry name" value="GGT_ssub_C"/>
</dbReference>
<dbReference type="Proteomes" id="UP001465426">
    <property type="component" value="Unassembled WGS sequence"/>
</dbReference>
<comment type="catalytic activity">
    <reaction evidence="2 4">
        <text>glutathione + H2O = L-cysteinylglycine + L-glutamate</text>
        <dbReference type="Rhea" id="RHEA:28807"/>
        <dbReference type="ChEBI" id="CHEBI:15377"/>
        <dbReference type="ChEBI" id="CHEBI:29985"/>
        <dbReference type="ChEBI" id="CHEBI:57925"/>
        <dbReference type="ChEBI" id="CHEBI:61694"/>
        <dbReference type="EC" id="3.4.19.13"/>
    </reaction>
</comment>
<dbReference type="InterPro" id="IPR052896">
    <property type="entry name" value="GGT-like_enzyme"/>
</dbReference>
<keyword evidence="4" id="KW-0865">Zymogen</keyword>
<dbReference type="InterPro" id="IPR029055">
    <property type="entry name" value="Ntn_hydrolases_N"/>
</dbReference>
<dbReference type="PANTHER" id="PTHR43881:SF1">
    <property type="entry name" value="GAMMA-GLUTAMYLTRANSPEPTIDASE (AFU_ORTHOLOGUE AFUA_4G13580)"/>
    <property type="match status" value="1"/>
</dbReference>
<proteinExistence type="inferred from homology"/>
<dbReference type="NCBIfam" id="TIGR00066">
    <property type="entry name" value="g_glut_trans"/>
    <property type="match status" value="1"/>
</dbReference>
<comment type="catalytic activity">
    <reaction evidence="3 4">
        <text>an N-terminal (5-L-glutamyl)-[peptide] + an alpha-amino acid = 5-L-glutamyl amino acid + an N-terminal L-alpha-aminoacyl-[peptide]</text>
        <dbReference type="Rhea" id="RHEA:23904"/>
        <dbReference type="Rhea" id="RHEA-COMP:9780"/>
        <dbReference type="Rhea" id="RHEA-COMP:9795"/>
        <dbReference type="ChEBI" id="CHEBI:77644"/>
        <dbReference type="ChEBI" id="CHEBI:78597"/>
        <dbReference type="ChEBI" id="CHEBI:78599"/>
        <dbReference type="ChEBI" id="CHEBI:78608"/>
        <dbReference type="EC" id="2.3.2.2"/>
    </reaction>
</comment>
<comment type="subunit">
    <text evidence="4">This enzyme consists of two polypeptide chains, which are synthesized in precursor form from a single polypeptide.</text>
</comment>
<keyword evidence="4" id="KW-0317">Glutathione biosynthesis</keyword>
<evidence type="ECO:0000256" key="4">
    <source>
        <dbReference type="RuleBase" id="RU368036"/>
    </source>
</evidence>
<dbReference type="EC" id="2.3.2.2" evidence="4"/>
<dbReference type="InterPro" id="IPR000101">
    <property type="entry name" value="GGT_peptidase"/>
</dbReference>
<dbReference type="Gene3D" id="1.10.246.130">
    <property type="match status" value="1"/>
</dbReference>
<keyword evidence="6" id="KW-1185">Reference proteome</keyword>
<keyword evidence="4 5" id="KW-0012">Acyltransferase</keyword>
<dbReference type="GO" id="GO:0103068">
    <property type="term" value="F:leukotriene C4 gamma-glutamyl transferase activity"/>
    <property type="evidence" value="ECO:0007669"/>
    <property type="project" value="UniProtKB-EC"/>
</dbReference>
<dbReference type="EMBL" id="JBBMFN010000025">
    <property type="protein sequence ID" value="MEQ2466341.1"/>
    <property type="molecule type" value="Genomic_DNA"/>
</dbReference>
<dbReference type="Gene3D" id="3.60.20.40">
    <property type="match status" value="1"/>
</dbReference>
<dbReference type="PANTHER" id="PTHR43881">
    <property type="entry name" value="GAMMA-GLUTAMYLTRANSPEPTIDASE (AFU_ORTHOLOGUE AFUA_4G13580)"/>
    <property type="match status" value="1"/>
</dbReference>
<reference evidence="5 6" key="1">
    <citation type="submission" date="2024-03" db="EMBL/GenBank/DDBJ databases">
        <title>Human intestinal bacterial collection.</title>
        <authorList>
            <person name="Pauvert C."/>
            <person name="Hitch T.C.A."/>
            <person name="Clavel T."/>
        </authorList>
    </citation>
    <scope>NUCLEOTIDE SEQUENCE [LARGE SCALE GENOMIC DNA]</scope>
    <source>
        <strain evidence="5 6">CLA-SR-H024</strain>
    </source>
</reference>
<evidence type="ECO:0000256" key="3">
    <source>
        <dbReference type="ARBA" id="ARBA00047417"/>
    </source>
</evidence>
<dbReference type="InterPro" id="IPR043138">
    <property type="entry name" value="GGT_lsub"/>
</dbReference>
<dbReference type="EC" id="3.4.19.13" evidence="4"/>
<comment type="catalytic activity">
    <reaction evidence="1 4">
        <text>an S-substituted glutathione + H2O = an S-substituted L-cysteinylglycine + L-glutamate</text>
        <dbReference type="Rhea" id="RHEA:59468"/>
        <dbReference type="ChEBI" id="CHEBI:15377"/>
        <dbReference type="ChEBI" id="CHEBI:29985"/>
        <dbReference type="ChEBI" id="CHEBI:90779"/>
        <dbReference type="ChEBI" id="CHEBI:143103"/>
        <dbReference type="EC" id="3.4.19.13"/>
    </reaction>
</comment>
<dbReference type="RefSeq" id="WP_349204872.1">
    <property type="nucleotide sequence ID" value="NZ_JBBMFN010000025.1"/>
</dbReference>
<gene>
    <name evidence="5" type="primary">ggt</name>
    <name evidence="5" type="ORF">WMO63_11755</name>
</gene>
<comment type="PTM">
    <text evidence="4">Cleaved by autocatalysis into a large and a small subunit.</text>
</comment>
<name>A0ABV1F0S8_9BACI</name>
<keyword evidence="4" id="KW-0378">Hydrolase</keyword>
<comment type="pathway">
    <text evidence="4">Sulfur metabolism; glutathione metabolism.</text>
</comment>
<dbReference type="Pfam" id="PF01019">
    <property type="entry name" value="G_glu_transpept"/>
    <property type="match status" value="1"/>
</dbReference>
<evidence type="ECO:0000313" key="6">
    <source>
        <dbReference type="Proteomes" id="UP001465426"/>
    </source>
</evidence>
<comment type="similarity">
    <text evidence="4">Belongs to the gamma-glutamyltransferase family.</text>
</comment>
<dbReference type="PRINTS" id="PR01210">
    <property type="entry name" value="GGTRANSPTASE"/>
</dbReference>
<sequence>MKQSIVGTKSMIVSPHYLASSAGNSILEKGGNAFDAAVAVSACLAVVYPHMTGLGGDSFWLMYHAKENKLDAYNGSGRSGANITRANFSGEDAIPFRGIRSILTVPGMVDSWAAVLERYGTMTLSEVLAPAIHYAEFGFPASNDQIKNTFKNMDILQEDEDIASIFLKGNEVPKRNEKFVQKDLANSLKEIARKGRNEFYKGTLAEKIVSSLQSKGGLLTKEDFSNHYGNWANPISSTYREYTMYQVPPNSQGFVGLMALNILENFELPSIPHNSYQYYHLLIESLKQSFQDRNKYLTDPNFNEIPLDHLLSKTYAKELADKIYLDQTNAITTQSVGNDTAYAAVVDESGNAVSFIQSIYFEFGSGIVAKDTGIILQNRGSFFSLNENNVNCLEPKKRTFHTLMPAMAFKGGKPIVLYGTQGGEGQPQTQTVIITRMLDYGVDPQTAINEPRFVWGRTWGNTTEELKIEGRVSKEVRDKLKQSGHLVKSVEDFDDIMGHANAILIDSQGFLHGGVDPRSDGAAIGR</sequence>